<dbReference type="EMBL" id="WMEQ01000002">
    <property type="protein sequence ID" value="MYL32893.1"/>
    <property type="molecule type" value="Genomic_DNA"/>
</dbReference>
<accession>A0A6I4ZYL8</accession>
<sequence length="47" mass="5664">MPKRNQENNNKPEKQKRDVEFSEEMGARKDFEEQERNAEAKAQNKKK</sequence>
<evidence type="ECO:0008006" key="4">
    <source>
        <dbReference type="Google" id="ProtNLM"/>
    </source>
</evidence>
<evidence type="ECO:0000313" key="2">
    <source>
        <dbReference type="EMBL" id="MYL32893.1"/>
    </source>
</evidence>
<organism evidence="2 3">
    <name type="scientific">Pontibacillus yanchengensis</name>
    <dbReference type="NCBI Taxonomy" id="462910"/>
    <lineage>
        <taxon>Bacteria</taxon>
        <taxon>Bacillati</taxon>
        <taxon>Bacillota</taxon>
        <taxon>Bacilli</taxon>
        <taxon>Bacillales</taxon>
        <taxon>Bacillaceae</taxon>
        <taxon>Pontibacillus</taxon>
    </lineage>
</organism>
<evidence type="ECO:0000256" key="1">
    <source>
        <dbReference type="SAM" id="MobiDB-lite"/>
    </source>
</evidence>
<protein>
    <recommendedName>
        <fullName evidence="4">YfhD family protein</fullName>
    </recommendedName>
</protein>
<feature type="compositionally biased region" description="Basic and acidic residues" evidence="1">
    <location>
        <begin position="1"/>
        <end position="39"/>
    </location>
</feature>
<gene>
    <name evidence="2" type="ORF">GLW05_04700</name>
</gene>
<dbReference type="RefSeq" id="WP_160846630.1">
    <property type="nucleotide sequence ID" value="NZ_WMEQ01000002.1"/>
</dbReference>
<proteinExistence type="predicted"/>
<comment type="caution">
    <text evidence="2">The sequence shown here is derived from an EMBL/GenBank/DDBJ whole genome shotgun (WGS) entry which is preliminary data.</text>
</comment>
<dbReference type="AlphaFoldDB" id="A0A6I4ZYL8"/>
<evidence type="ECO:0000313" key="3">
    <source>
        <dbReference type="Proteomes" id="UP000468638"/>
    </source>
</evidence>
<reference evidence="2 3" key="1">
    <citation type="submission" date="2019-11" db="EMBL/GenBank/DDBJ databases">
        <title>Genome sequences of 17 halophilic strains isolated from different environments.</title>
        <authorList>
            <person name="Furrow R.E."/>
        </authorList>
    </citation>
    <scope>NUCLEOTIDE SEQUENCE [LARGE SCALE GENOMIC DNA]</scope>
    <source>
        <strain evidence="2 3">22514_16_FS</strain>
    </source>
</reference>
<name>A0A6I4ZYL8_9BACI</name>
<feature type="region of interest" description="Disordered" evidence="1">
    <location>
        <begin position="1"/>
        <end position="47"/>
    </location>
</feature>
<dbReference type="Proteomes" id="UP000468638">
    <property type="component" value="Unassembled WGS sequence"/>
</dbReference>